<keyword evidence="1" id="KW-0812">Transmembrane</keyword>
<dbReference type="Proteomes" id="UP000608420">
    <property type="component" value="Unassembled WGS sequence"/>
</dbReference>
<gene>
    <name evidence="2" type="ORF">GCM10010913_28850</name>
</gene>
<keyword evidence="1" id="KW-1133">Transmembrane helix</keyword>
<keyword evidence="1" id="KW-0472">Membrane</keyword>
<feature type="transmembrane region" description="Helical" evidence="1">
    <location>
        <begin position="12"/>
        <end position="33"/>
    </location>
</feature>
<keyword evidence="3" id="KW-1185">Reference proteome</keyword>
<organism evidence="2 3">
    <name type="scientific">Paenibacillus aceti</name>
    <dbReference type="NCBI Taxonomy" id="1820010"/>
    <lineage>
        <taxon>Bacteria</taxon>
        <taxon>Bacillati</taxon>
        <taxon>Bacillota</taxon>
        <taxon>Bacilli</taxon>
        <taxon>Bacillales</taxon>
        <taxon>Paenibacillaceae</taxon>
        <taxon>Paenibacillus</taxon>
    </lineage>
</organism>
<reference evidence="3" key="1">
    <citation type="journal article" date="2019" name="Int. J. Syst. Evol. Microbiol.">
        <title>The Global Catalogue of Microorganisms (GCM) 10K type strain sequencing project: providing services to taxonomists for standard genome sequencing and annotation.</title>
        <authorList>
            <consortium name="The Broad Institute Genomics Platform"/>
            <consortium name="The Broad Institute Genome Sequencing Center for Infectious Disease"/>
            <person name="Wu L."/>
            <person name="Ma J."/>
        </authorList>
    </citation>
    <scope>NUCLEOTIDE SEQUENCE [LARGE SCALE GENOMIC DNA]</scope>
    <source>
        <strain evidence="3">CGMCC 1.15420</strain>
    </source>
</reference>
<name>A0ABQ1VZC1_9BACL</name>
<protein>
    <submittedName>
        <fullName evidence="2">Uncharacterized protein</fullName>
    </submittedName>
</protein>
<comment type="caution">
    <text evidence="2">The sequence shown here is derived from an EMBL/GenBank/DDBJ whole genome shotgun (WGS) entry which is preliminary data.</text>
</comment>
<evidence type="ECO:0000256" key="1">
    <source>
        <dbReference type="SAM" id="Phobius"/>
    </source>
</evidence>
<accession>A0ABQ1VZC1</accession>
<evidence type="ECO:0000313" key="3">
    <source>
        <dbReference type="Proteomes" id="UP000608420"/>
    </source>
</evidence>
<sequence length="39" mass="4253">MGEFDGEKFAEFLILVIVIGLLFYGSTDIADYITGPTPV</sequence>
<evidence type="ECO:0000313" key="2">
    <source>
        <dbReference type="EMBL" id="GGG05238.1"/>
    </source>
</evidence>
<proteinExistence type="predicted"/>
<dbReference type="EMBL" id="BMIW01000021">
    <property type="protein sequence ID" value="GGG05238.1"/>
    <property type="molecule type" value="Genomic_DNA"/>
</dbReference>